<evidence type="ECO:0000313" key="1">
    <source>
        <dbReference type="EMBL" id="MET3583530.1"/>
    </source>
</evidence>
<dbReference type="EMBL" id="JBEPMC010000019">
    <property type="protein sequence ID" value="MET3583530.1"/>
    <property type="molecule type" value="Genomic_DNA"/>
</dbReference>
<reference evidence="1 2" key="1">
    <citation type="submission" date="2024-06" db="EMBL/GenBank/DDBJ databases">
        <title>Genomic Encyclopedia of Type Strains, Phase IV (KMG-IV): sequencing the most valuable type-strain genomes for metagenomic binning, comparative biology and taxonomic classification.</title>
        <authorList>
            <person name="Goeker M."/>
        </authorList>
    </citation>
    <scope>NUCLEOTIDE SEQUENCE [LARGE SCALE GENOMIC DNA]</scope>
    <source>
        <strain evidence="1 2">DSM 100022</strain>
    </source>
</reference>
<keyword evidence="2" id="KW-1185">Reference proteome</keyword>
<accession>A0ABV2GZ08</accession>
<comment type="caution">
    <text evidence="1">The sequence shown here is derived from an EMBL/GenBank/DDBJ whole genome shotgun (WGS) entry which is preliminary data.</text>
</comment>
<dbReference type="Proteomes" id="UP001549204">
    <property type="component" value="Unassembled WGS sequence"/>
</dbReference>
<organism evidence="1 2">
    <name type="scientific">Mesorhizobium robiniae</name>
    <dbReference type="NCBI Taxonomy" id="559315"/>
    <lineage>
        <taxon>Bacteria</taxon>
        <taxon>Pseudomonadati</taxon>
        <taxon>Pseudomonadota</taxon>
        <taxon>Alphaproteobacteria</taxon>
        <taxon>Hyphomicrobiales</taxon>
        <taxon>Phyllobacteriaceae</taxon>
        <taxon>Mesorhizobium</taxon>
    </lineage>
</organism>
<name>A0ABV2GZ08_9HYPH</name>
<evidence type="ECO:0000313" key="2">
    <source>
        <dbReference type="Proteomes" id="UP001549204"/>
    </source>
</evidence>
<sequence>MQVDQPGVQLTGVQRRGQLVPEQSLRRETALKVASVNVAVKHLVALTQRILFGQGYETDSDTVCQPILQIGHIGAQKRDRLLRIREIEEPVSQRQVEQLFLPALDTASGTGRLYLDSLGWQFANGRGRGKW</sequence>
<gene>
    <name evidence="1" type="ORF">ABID19_006595</name>
</gene>
<proteinExistence type="predicted"/>
<protein>
    <submittedName>
        <fullName evidence="1">Uncharacterized protein</fullName>
    </submittedName>
</protein>